<keyword evidence="9" id="KW-1185">Reference proteome</keyword>
<organism evidence="8 9">
    <name type="scientific">Halteria grandinella</name>
    <dbReference type="NCBI Taxonomy" id="5974"/>
    <lineage>
        <taxon>Eukaryota</taxon>
        <taxon>Sar</taxon>
        <taxon>Alveolata</taxon>
        <taxon>Ciliophora</taxon>
        <taxon>Intramacronucleata</taxon>
        <taxon>Spirotrichea</taxon>
        <taxon>Stichotrichia</taxon>
        <taxon>Sporadotrichida</taxon>
        <taxon>Halteriidae</taxon>
        <taxon>Halteria</taxon>
    </lineage>
</organism>
<dbReference type="PIRSF" id="PIRSF023803">
    <property type="entry name" value="Ribonuclease_P_prd"/>
    <property type="match status" value="1"/>
</dbReference>
<dbReference type="GO" id="GO:0030677">
    <property type="term" value="C:ribonuclease P complex"/>
    <property type="evidence" value="ECO:0007669"/>
    <property type="project" value="InterPro"/>
</dbReference>
<evidence type="ECO:0000313" key="9">
    <source>
        <dbReference type="Proteomes" id="UP000785679"/>
    </source>
</evidence>
<dbReference type="Proteomes" id="UP000785679">
    <property type="component" value="Unassembled WGS sequence"/>
</dbReference>
<keyword evidence="5" id="KW-0539">Nucleus</keyword>
<comment type="similarity">
    <text evidence="2 7">Belongs to the eukaryotic/archaeal RNase P protein component 2 family.</text>
</comment>
<dbReference type="PANTHER" id="PTHR48414:SF1">
    <property type="entry name" value="POP5 HOMOLOG, RIBONUCLEASE P_MRP SUBUNIT"/>
    <property type="match status" value="1"/>
</dbReference>
<dbReference type="GO" id="GO:0033204">
    <property type="term" value="F:ribonuclease P RNA binding"/>
    <property type="evidence" value="ECO:0007669"/>
    <property type="project" value="InterPro"/>
</dbReference>
<dbReference type="AlphaFoldDB" id="A0A8J8SW53"/>
<dbReference type="Pfam" id="PF01900">
    <property type="entry name" value="RNase_P_Rpp14"/>
    <property type="match status" value="1"/>
</dbReference>
<dbReference type="GO" id="GO:0006364">
    <property type="term" value="P:rRNA processing"/>
    <property type="evidence" value="ECO:0007669"/>
    <property type="project" value="UniProtKB-KW"/>
</dbReference>
<dbReference type="InterPro" id="IPR038085">
    <property type="entry name" value="Rnp2-like_sf"/>
</dbReference>
<evidence type="ECO:0000313" key="8">
    <source>
        <dbReference type="EMBL" id="TNV72860.1"/>
    </source>
</evidence>
<gene>
    <name evidence="8" type="ORF">FGO68_gene2562</name>
</gene>
<evidence type="ECO:0000256" key="6">
    <source>
        <dbReference type="ARBA" id="ARBA00044198"/>
    </source>
</evidence>
<sequence length="144" mass="16191">MVRVKQRYILGEIHLEEAITSEGGEQKFETITQKDVQQSFRDAVVDAYGDLGIAKLQPNFLIKYWNPTTRVFILRVGREDEKMAQVSLTLMTKLTGCAGPAGSDKYVCKVRVIHVGGTLEKVEKALKDKTECWLEGQAKAMEVK</sequence>
<name>A0A8J8SW53_HALGN</name>
<comment type="function">
    <text evidence="7">Component of ribonuclease P, a protein complex that generates mature tRNA molecules by cleaving their 5'-ends.</text>
</comment>
<evidence type="ECO:0000256" key="3">
    <source>
        <dbReference type="ARBA" id="ARBA00022552"/>
    </source>
</evidence>
<evidence type="ECO:0000256" key="4">
    <source>
        <dbReference type="ARBA" id="ARBA00022694"/>
    </source>
</evidence>
<dbReference type="PANTHER" id="PTHR48414">
    <property type="entry name" value="POP5 HOMOLOG, RIBONUCLEASE P_MRP SUBUNIT"/>
    <property type="match status" value="1"/>
</dbReference>
<evidence type="ECO:0000256" key="7">
    <source>
        <dbReference type="PIRNR" id="PIRNR023803"/>
    </source>
</evidence>
<keyword evidence="4 7" id="KW-0819">tRNA processing</keyword>
<dbReference type="InterPro" id="IPR002759">
    <property type="entry name" value="Pop5/Rpp14/Rnp2-like"/>
</dbReference>
<dbReference type="EMBL" id="RRYP01020668">
    <property type="protein sequence ID" value="TNV72860.1"/>
    <property type="molecule type" value="Genomic_DNA"/>
</dbReference>
<evidence type="ECO:0000256" key="2">
    <source>
        <dbReference type="ARBA" id="ARBA00010800"/>
    </source>
</evidence>
<dbReference type="GO" id="GO:0005634">
    <property type="term" value="C:nucleus"/>
    <property type="evidence" value="ECO:0007669"/>
    <property type="project" value="UniProtKB-SubCell"/>
</dbReference>
<evidence type="ECO:0000256" key="1">
    <source>
        <dbReference type="ARBA" id="ARBA00004123"/>
    </source>
</evidence>
<evidence type="ECO:0000256" key="5">
    <source>
        <dbReference type="ARBA" id="ARBA00023242"/>
    </source>
</evidence>
<comment type="subcellular location">
    <subcellularLocation>
        <location evidence="1">Nucleus</location>
    </subcellularLocation>
</comment>
<keyword evidence="3" id="KW-0698">rRNA processing</keyword>
<proteinExistence type="inferred from homology"/>
<comment type="caution">
    <text evidence="8">The sequence shown here is derived from an EMBL/GenBank/DDBJ whole genome shotgun (WGS) entry which is preliminary data.</text>
</comment>
<accession>A0A8J8SW53</accession>
<dbReference type="Gene3D" id="3.30.70.3250">
    <property type="entry name" value="Ribonuclease P, Pop5 subunit"/>
    <property type="match status" value="1"/>
</dbReference>
<dbReference type="SUPFAM" id="SSF160350">
    <property type="entry name" value="Rnp2-like"/>
    <property type="match status" value="1"/>
</dbReference>
<dbReference type="GO" id="GO:0001682">
    <property type="term" value="P:tRNA 5'-leader removal"/>
    <property type="evidence" value="ECO:0007669"/>
    <property type="project" value="InterPro"/>
</dbReference>
<reference evidence="8" key="1">
    <citation type="submission" date="2019-06" db="EMBL/GenBank/DDBJ databases">
        <authorList>
            <person name="Zheng W."/>
        </authorList>
    </citation>
    <scope>NUCLEOTIDE SEQUENCE</scope>
    <source>
        <strain evidence="8">QDHG01</strain>
    </source>
</reference>
<dbReference type="OrthoDB" id="24745at2759"/>
<dbReference type="InterPro" id="IPR016819">
    <property type="entry name" value="RNase_P/MRP_POP5"/>
</dbReference>
<protein>
    <recommendedName>
        <fullName evidence="6 7">Ribonuclease P/MRP protein subunit POP5</fullName>
    </recommendedName>
</protein>